<evidence type="ECO:0000313" key="3">
    <source>
        <dbReference type="EMBL" id="MDX3024922.1"/>
    </source>
</evidence>
<keyword evidence="1" id="KW-0808">Transferase</keyword>
<dbReference type="Gene3D" id="3.30.565.10">
    <property type="entry name" value="Histidine kinase-like ATPase, C-terminal domain"/>
    <property type="match status" value="1"/>
</dbReference>
<keyword evidence="1" id="KW-0723">Serine/threonine-protein kinase</keyword>
<dbReference type="Proteomes" id="UP001272987">
    <property type="component" value="Unassembled WGS sequence"/>
</dbReference>
<accession>A0ABU4MCI2</accession>
<dbReference type="InterPro" id="IPR050267">
    <property type="entry name" value="Anti-sigma-factor_SerPK"/>
</dbReference>
<keyword evidence="1" id="KW-0418">Kinase</keyword>
<keyword evidence="3" id="KW-0547">Nucleotide-binding</keyword>
<dbReference type="PANTHER" id="PTHR35526:SF3">
    <property type="entry name" value="ANTI-SIGMA-F FACTOR RSBW"/>
    <property type="match status" value="1"/>
</dbReference>
<evidence type="ECO:0000313" key="4">
    <source>
        <dbReference type="Proteomes" id="UP001272987"/>
    </source>
</evidence>
<comment type="caution">
    <text evidence="3">The sequence shown here is derived from an EMBL/GenBank/DDBJ whole genome shotgun (WGS) entry which is preliminary data.</text>
</comment>
<name>A0ABU4MCI2_9ACTN</name>
<dbReference type="RefSeq" id="WP_319167277.1">
    <property type="nucleotide sequence ID" value="NZ_JARAWP010000040.1"/>
</dbReference>
<keyword evidence="3" id="KW-0067">ATP-binding</keyword>
<proteinExistence type="predicted"/>
<dbReference type="InterPro" id="IPR036890">
    <property type="entry name" value="HATPase_C_sf"/>
</dbReference>
<protein>
    <submittedName>
        <fullName evidence="3">ATP-binding protein</fullName>
    </submittedName>
</protein>
<gene>
    <name evidence="3" type="ORF">PV666_44725</name>
</gene>
<sequence>MNVHIPARLETGGVAVSPSAHGHIGVACVSPGPLPADLSSSRSDGRFVRSFGAERATVPVARKQLENWLRTVGLENSVDAVALLASELMANAVVHGCRGLRAGTELTLTAVWSDRRLRVEVQDPSGAEPLLQSRSESRTSGRGLQLVDALSDRWGVTADPGGCGKTVWAECDDPLRERAG</sequence>
<dbReference type="SUPFAM" id="SSF55874">
    <property type="entry name" value="ATPase domain of HSP90 chaperone/DNA topoisomerase II/histidine kinase"/>
    <property type="match status" value="1"/>
</dbReference>
<dbReference type="GO" id="GO:0005524">
    <property type="term" value="F:ATP binding"/>
    <property type="evidence" value="ECO:0007669"/>
    <property type="project" value="UniProtKB-KW"/>
</dbReference>
<dbReference type="PANTHER" id="PTHR35526">
    <property type="entry name" value="ANTI-SIGMA-F FACTOR RSBW-RELATED"/>
    <property type="match status" value="1"/>
</dbReference>
<dbReference type="Pfam" id="PF13581">
    <property type="entry name" value="HATPase_c_2"/>
    <property type="match status" value="1"/>
</dbReference>
<reference evidence="3 4" key="1">
    <citation type="journal article" date="2023" name="Microb. Genom.">
        <title>Mesoterricola silvestris gen. nov., sp. nov., Mesoterricola sediminis sp. nov., Geothrix oryzae sp. nov., Geothrix edaphica sp. nov., Geothrix rubra sp. nov., and Geothrix limicola sp. nov., six novel members of Acidobacteriota isolated from soils.</title>
        <authorList>
            <person name="Weisberg A.J."/>
            <person name="Pearce E."/>
            <person name="Kramer C.G."/>
            <person name="Chang J.H."/>
            <person name="Clarke C.R."/>
        </authorList>
    </citation>
    <scope>NUCLEOTIDE SEQUENCE [LARGE SCALE GENOMIC DNA]</scope>
    <source>
        <strain evidence="3 4">NB05-1H</strain>
    </source>
</reference>
<evidence type="ECO:0000259" key="2">
    <source>
        <dbReference type="Pfam" id="PF13581"/>
    </source>
</evidence>
<feature type="domain" description="Histidine kinase/HSP90-like ATPase" evidence="2">
    <location>
        <begin position="53"/>
        <end position="168"/>
    </location>
</feature>
<dbReference type="EMBL" id="JARAWP010000040">
    <property type="protein sequence ID" value="MDX3024922.1"/>
    <property type="molecule type" value="Genomic_DNA"/>
</dbReference>
<evidence type="ECO:0000256" key="1">
    <source>
        <dbReference type="ARBA" id="ARBA00022527"/>
    </source>
</evidence>
<dbReference type="InterPro" id="IPR003594">
    <property type="entry name" value="HATPase_dom"/>
</dbReference>
<keyword evidence="4" id="KW-1185">Reference proteome</keyword>
<dbReference type="CDD" id="cd16936">
    <property type="entry name" value="HATPase_RsbW-like"/>
    <property type="match status" value="1"/>
</dbReference>
<organism evidence="3 4">
    <name type="scientific">Streptomyces acidiscabies</name>
    <dbReference type="NCBI Taxonomy" id="42234"/>
    <lineage>
        <taxon>Bacteria</taxon>
        <taxon>Bacillati</taxon>
        <taxon>Actinomycetota</taxon>
        <taxon>Actinomycetes</taxon>
        <taxon>Kitasatosporales</taxon>
        <taxon>Streptomycetaceae</taxon>
        <taxon>Streptomyces</taxon>
    </lineage>
</organism>